<evidence type="ECO:0000313" key="6">
    <source>
        <dbReference type="Proteomes" id="UP000000493"/>
    </source>
</evidence>
<dbReference type="PROSITE" id="PS50930">
    <property type="entry name" value="HTH_LYTTR"/>
    <property type="match status" value="1"/>
</dbReference>
<proteinExistence type="predicted"/>
<dbReference type="AlphaFoldDB" id="A0A7U3ZQC9"/>
<dbReference type="RefSeq" id="WP_013930702.1">
    <property type="nucleotide sequence ID" value="NC_015703.1"/>
</dbReference>
<dbReference type="GO" id="GO:0000160">
    <property type="term" value="P:phosphorelay signal transduction system"/>
    <property type="evidence" value="ECO:0007669"/>
    <property type="project" value="InterPro"/>
</dbReference>
<dbReference type="Pfam" id="PF04397">
    <property type="entry name" value="LytTR"/>
    <property type="match status" value="1"/>
</dbReference>
<sequence length="270" mass="31401">MLYIRLQTYEYSSGIKIAQSSKILHKLDSETLAKEKKYTQMNLSVLIIDDDPRHSAQLIEYLKRLPYLVKTKVIHQPTESLKELIDNTYDLLFLDIEMPDLNGLELLQTFTMPPTIVVSAHPSYAIDCFDLDTVVDFIEKPVSFNRIMRALKRALTKVKVSVNNHLYLKAGRQMQHFYTDSIHYIEADGIYSKVWSKKGDFVLVNDNISEVEKKLCHTRLVRLHKSYIFNLNHITAFDSRNLWLGEKKFQVGVSYRGRLTELLELEGTIE</sequence>
<name>A0A7U3ZQC9_RUNSL</name>
<dbReference type="SMART" id="SM00448">
    <property type="entry name" value="REC"/>
    <property type="match status" value="1"/>
</dbReference>
<dbReference type="Gene3D" id="2.40.50.1020">
    <property type="entry name" value="LytTr DNA-binding domain"/>
    <property type="match status" value="1"/>
</dbReference>
<evidence type="ECO:0000259" key="4">
    <source>
        <dbReference type="PROSITE" id="PS50930"/>
    </source>
</evidence>
<keyword evidence="6" id="KW-1185">Reference proteome</keyword>
<evidence type="ECO:0000256" key="2">
    <source>
        <dbReference type="PROSITE-ProRule" id="PRU00169"/>
    </source>
</evidence>
<dbReference type="PROSITE" id="PS50110">
    <property type="entry name" value="RESPONSE_REGULATORY"/>
    <property type="match status" value="1"/>
</dbReference>
<reference evidence="6" key="1">
    <citation type="submission" date="2011-06" db="EMBL/GenBank/DDBJ databases">
        <title>The complete genome of chromosome of Runella slithyformis DSM 19594.</title>
        <authorList>
            <consortium name="US DOE Joint Genome Institute (JGI-PGF)"/>
            <person name="Lucas S."/>
            <person name="Han J."/>
            <person name="Lapidus A."/>
            <person name="Bruce D."/>
            <person name="Goodwin L."/>
            <person name="Pitluck S."/>
            <person name="Peters L."/>
            <person name="Kyrpides N."/>
            <person name="Mavromatis K."/>
            <person name="Ivanova N."/>
            <person name="Ovchinnikova G."/>
            <person name="Zhang X."/>
            <person name="Misra M."/>
            <person name="Detter J.C."/>
            <person name="Tapia R."/>
            <person name="Han C."/>
            <person name="Land M."/>
            <person name="Hauser L."/>
            <person name="Markowitz V."/>
            <person name="Cheng J.-F."/>
            <person name="Hugenholtz P."/>
            <person name="Woyke T."/>
            <person name="Wu D."/>
            <person name="Tindall B."/>
            <person name="Faehrich R."/>
            <person name="Brambilla E."/>
            <person name="Klenk H.-P."/>
            <person name="Eisen J.A."/>
        </authorList>
    </citation>
    <scope>NUCLEOTIDE SEQUENCE [LARGE SCALE GENOMIC DNA]</scope>
    <source>
        <strain evidence="6">ATCC 29530 / DSM 19594 / LMG 11500 / NCIMB 11436 / LSU 4</strain>
    </source>
</reference>
<dbReference type="PANTHER" id="PTHR44591">
    <property type="entry name" value="STRESS RESPONSE REGULATOR PROTEIN 1"/>
    <property type="match status" value="1"/>
</dbReference>
<dbReference type="PANTHER" id="PTHR44591:SF3">
    <property type="entry name" value="RESPONSE REGULATORY DOMAIN-CONTAINING PROTEIN"/>
    <property type="match status" value="1"/>
</dbReference>
<keyword evidence="1 2" id="KW-0597">Phosphoprotein</keyword>
<organism evidence="5 6">
    <name type="scientific">Runella slithyformis (strain ATCC 29530 / DSM 19594 / LMG 11500 / NCIMB 11436 / LSU 4)</name>
    <dbReference type="NCBI Taxonomy" id="761193"/>
    <lineage>
        <taxon>Bacteria</taxon>
        <taxon>Pseudomonadati</taxon>
        <taxon>Bacteroidota</taxon>
        <taxon>Cytophagia</taxon>
        <taxon>Cytophagales</taxon>
        <taxon>Spirosomataceae</taxon>
        <taxon>Runella</taxon>
    </lineage>
</organism>
<dbReference type="InterPro" id="IPR001789">
    <property type="entry name" value="Sig_transdc_resp-reg_receiver"/>
</dbReference>
<dbReference type="InterPro" id="IPR050595">
    <property type="entry name" value="Bact_response_regulator"/>
</dbReference>
<feature type="domain" description="Response regulatory" evidence="3">
    <location>
        <begin position="44"/>
        <end position="155"/>
    </location>
</feature>
<dbReference type="Proteomes" id="UP000000493">
    <property type="component" value="Chromosome"/>
</dbReference>
<evidence type="ECO:0000259" key="3">
    <source>
        <dbReference type="PROSITE" id="PS50110"/>
    </source>
</evidence>
<gene>
    <name evidence="5" type="ordered locus">Runsl_5122</name>
</gene>
<dbReference type="SMART" id="SM00850">
    <property type="entry name" value="LytTR"/>
    <property type="match status" value="1"/>
</dbReference>
<reference evidence="5 6" key="2">
    <citation type="journal article" date="2012" name="Stand. Genomic Sci.">
        <title>Complete genome sequence of the aquatic bacterium Runella slithyformis type strain (LSU 4(T)).</title>
        <authorList>
            <person name="Copeland A."/>
            <person name="Zhang X."/>
            <person name="Misra M."/>
            <person name="Lapidus A."/>
            <person name="Nolan M."/>
            <person name="Lucas S."/>
            <person name="Deshpande S."/>
            <person name="Cheng J.F."/>
            <person name="Tapia R."/>
            <person name="Goodwin L.A."/>
            <person name="Pitluck S."/>
            <person name="Liolios K."/>
            <person name="Pagani I."/>
            <person name="Ivanova N."/>
            <person name="Mikhailova N."/>
            <person name="Pati A."/>
            <person name="Chen A."/>
            <person name="Palaniappan K."/>
            <person name="Land M."/>
            <person name="Hauser L."/>
            <person name="Pan C."/>
            <person name="Jeffries C.D."/>
            <person name="Detter J.C."/>
            <person name="Brambilla E.M."/>
            <person name="Rohde M."/>
            <person name="Djao O.D."/>
            <person name="Goker M."/>
            <person name="Sikorski J."/>
            <person name="Tindall B.J."/>
            <person name="Woyke T."/>
            <person name="Bristow J."/>
            <person name="Eisen J.A."/>
            <person name="Markowitz V."/>
            <person name="Hugenholtz P."/>
            <person name="Kyrpides N.C."/>
            <person name="Klenk H.P."/>
            <person name="Mavromatis K."/>
        </authorList>
    </citation>
    <scope>NUCLEOTIDE SEQUENCE [LARGE SCALE GENOMIC DNA]</scope>
    <source>
        <strain evidence="6">ATCC 29530 / DSM 19594 / LMG 11500 / NCIMB 11436 / LSU 4</strain>
    </source>
</reference>
<dbReference type="InterPro" id="IPR011006">
    <property type="entry name" value="CheY-like_superfamily"/>
</dbReference>
<dbReference type="Gene3D" id="3.40.50.2300">
    <property type="match status" value="1"/>
</dbReference>
<dbReference type="Pfam" id="PF00072">
    <property type="entry name" value="Response_reg"/>
    <property type="match status" value="1"/>
</dbReference>
<evidence type="ECO:0000313" key="5">
    <source>
        <dbReference type="EMBL" id="AEI51424.1"/>
    </source>
</evidence>
<dbReference type="InterPro" id="IPR007492">
    <property type="entry name" value="LytTR_DNA-bd_dom"/>
</dbReference>
<dbReference type="SUPFAM" id="SSF52172">
    <property type="entry name" value="CheY-like"/>
    <property type="match status" value="1"/>
</dbReference>
<accession>A0A7U3ZQC9</accession>
<evidence type="ECO:0000256" key="1">
    <source>
        <dbReference type="ARBA" id="ARBA00022553"/>
    </source>
</evidence>
<protein>
    <submittedName>
        <fullName evidence="5">Two component transcriptional regulator, LytTR family</fullName>
    </submittedName>
</protein>
<dbReference type="GO" id="GO:0003677">
    <property type="term" value="F:DNA binding"/>
    <property type="evidence" value="ECO:0007669"/>
    <property type="project" value="InterPro"/>
</dbReference>
<feature type="domain" description="HTH LytTR-type" evidence="4">
    <location>
        <begin position="166"/>
        <end position="265"/>
    </location>
</feature>
<dbReference type="EMBL" id="CP002859">
    <property type="protein sequence ID" value="AEI51424.1"/>
    <property type="molecule type" value="Genomic_DNA"/>
</dbReference>
<feature type="modified residue" description="4-aspartylphosphate" evidence="2">
    <location>
        <position position="95"/>
    </location>
</feature>
<dbReference type="KEGG" id="rsi:Runsl_5122"/>